<gene>
    <name evidence="4" type="ORF">CTEN210_05105</name>
</gene>
<feature type="compositionally biased region" description="Polar residues" evidence="2">
    <location>
        <begin position="710"/>
        <end position="720"/>
    </location>
</feature>
<feature type="compositionally biased region" description="Polar residues" evidence="2">
    <location>
        <begin position="105"/>
        <end position="115"/>
    </location>
</feature>
<dbReference type="Pfam" id="PF03457">
    <property type="entry name" value="HA"/>
    <property type="match status" value="1"/>
</dbReference>
<proteinExistence type="predicted"/>
<feature type="region of interest" description="Disordered" evidence="2">
    <location>
        <begin position="293"/>
        <end position="319"/>
    </location>
</feature>
<feature type="coiled-coil region" evidence="1">
    <location>
        <begin position="356"/>
        <end position="397"/>
    </location>
</feature>
<feature type="region of interest" description="Disordered" evidence="2">
    <location>
        <begin position="672"/>
        <end position="720"/>
    </location>
</feature>
<dbReference type="PANTHER" id="PTHR33418:SF1">
    <property type="entry name" value="HELICASE-ASSOCIATED DOMAIN-CONTAINING PROTEIN"/>
    <property type="match status" value="1"/>
</dbReference>
<feature type="compositionally biased region" description="Acidic residues" evidence="2">
    <location>
        <begin position="462"/>
        <end position="471"/>
    </location>
</feature>
<feature type="compositionally biased region" description="Basic and acidic residues" evidence="2">
    <location>
        <begin position="444"/>
        <end position="461"/>
    </location>
</feature>
<dbReference type="Proteomes" id="UP001054902">
    <property type="component" value="Unassembled WGS sequence"/>
</dbReference>
<protein>
    <recommendedName>
        <fullName evidence="3">Helicase-associated domain-containing protein</fullName>
    </recommendedName>
</protein>
<evidence type="ECO:0000256" key="2">
    <source>
        <dbReference type="SAM" id="MobiDB-lite"/>
    </source>
</evidence>
<evidence type="ECO:0000259" key="3">
    <source>
        <dbReference type="Pfam" id="PF03457"/>
    </source>
</evidence>
<evidence type="ECO:0000313" key="5">
    <source>
        <dbReference type="Proteomes" id="UP001054902"/>
    </source>
</evidence>
<feature type="compositionally biased region" description="Basic and acidic residues" evidence="2">
    <location>
        <begin position="687"/>
        <end position="709"/>
    </location>
</feature>
<evidence type="ECO:0000313" key="4">
    <source>
        <dbReference type="EMBL" id="GFH48629.1"/>
    </source>
</evidence>
<feature type="compositionally biased region" description="Polar residues" evidence="2">
    <location>
        <begin position="136"/>
        <end position="152"/>
    </location>
</feature>
<feature type="compositionally biased region" description="Basic residues" evidence="2">
    <location>
        <begin position="674"/>
        <end position="686"/>
    </location>
</feature>
<feature type="region of interest" description="Disordered" evidence="2">
    <location>
        <begin position="101"/>
        <end position="152"/>
    </location>
</feature>
<keyword evidence="1" id="KW-0175">Coiled coil</keyword>
<name>A0AAD3CPW2_9STRA</name>
<feature type="region of interest" description="Disordered" evidence="2">
    <location>
        <begin position="444"/>
        <end position="474"/>
    </location>
</feature>
<comment type="caution">
    <text evidence="4">The sequence shown here is derived from an EMBL/GenBank/DDBJ whole genome shotgun (WGS) entry which is preliminary data.</text>
</comment>
<organism evidence="4 5">
    <name type="scientific">Chaetoceros tenuissimus</name>
    <dbReference type="NCBI Taxonomy" id="426638"/>
    <lineage>
        <taxon>Eukaryota</taxon>
        <taxon>Sar</taxon>
        <taxon>Stramenopiles</taxon>
        <taxon>Ochrophyta</taxon>
        <taxon>Bacillariophyta</taxon>
        <taxon>Coscinodiscophyceae</taxon>
        <taxon>Chaetocerotophycidae</taxon>
        <taxon>Chaetocerotales</taxon>
        <taxon>Chaetocerotaceae</taxon>
        <taxon>Chaetoceros</taxon>
    </lineage>
</organism>
<reference evidence="4 5" key="1">
    <citation type="journal article" date="2021" name="Sci. Rep.">
        <title>The genome of the diatom Chaetoceros tenuissimus carries an ancient integrated fragment of an extant virus.</title>
        <authorList>
            <person name="Hongo Y."/>
            <person name="Kimura K."/>
            <person name="Takaki Y."/>
            <person name="Yoshida Y."/>
            <person name="Baba S."/>
            <person name="Kobayashi G."/>
            <person name="Nagasaki K."/>
            <person name="Hano T."/>
            <person name="Tomaru Y."/>
        </authorList>
    </citation>
    <scope>NUCLEOTIDE SEQUENCE [LARGE SCALE GENOMIC DNA]</scope>
    <source>
        <strain evidence="4 5">NIES-3715</strain>
    </source>
</reference>
<dbReference type="PANTHER" id="PTHR33418">
    <property type="entry name" value="HELICASE-ASSOCIATED"/>
    <property type="match status" value="1"/>
</dbReference>
<accession>A0AAD3CPW2</accession>
<sequence length="770" mass="87991">MVHPINTVDESSMREETPNEHNAMRQLEMIHHEETRAVDAVGQHQATATTVEDPQDFISTMLNEQIQDNHDVANGQTHLQETHVHHQDAATAVEAIIGDVPATNRPDSTINATFQDRSRPHDDNEPLSNKRRRTEITYQETTTPRTNTGNSMYGNEVHVQQQQEQPYLQQQVDVEQNNAVHEKAQEQQQIQMNNVANYRNTEGVMHQAQLLPQQALNHMVHRQQPQQKHQAQTAQVPVQMQQNVYIQPLPTMEQNQMQMNAAETVGRLNLPVFNYPQNGQSFSSVARQEQLGAVGNGNENNGPSQTSTNHMGHGKEGEDGALTRVSTPLAITGELADKNLPWNDTNWVSSGLSDMVRGAREQMNVLLQRRRVAEDELANAQIALEVAQQKVEMAHKNIKFTDDAIQRSTESLTDALLQEPTHWNAMYHKLLRYKEEHGTIDVKKIDETAKKPNVDEEKNGDEKDDNPEETSENGWTAAELAKLNSWISKVRLAAKKTGSNPDVIEPYKIIALNRLNFKWDPREVYWSDRLEEFKKYLAAQPADQKHKMPNRKTPLGIWCDGQVMEYGKFKAGTKPCYITEKRIKLLTDAGFIFEKRNAGWMNQYNKVKEFHRVHGHCSISSTHKEKAMHRWLSKQRRKYKNLLQKQKPDLTEEQVKLLDEIDFFDEFHPEASMKKKKKKKRKHKKKHVEERSKETAKDTEVGESSDSKDQSQSTGAQSQESILANVEQIIAEPLNQLPTLNHQAEGLDDIIANEEVQHEKSDEAFGVTMI</sequence>
<dbReference type="EMBL" id="BLLK01000029">
    <property type="protein sequence ID" value="GFH48629.1"/>
    <property type="molecule type" value="Genomic_DNA"/>
</dbReference>
<feature type="domain" description="Helicase-associated" evidence="3">
    <location>
        <begin position="599"/>
        <end position="663"/>
    </location>
</feature>
<dbReference type="Gene3D" id="6.10.140.530">
    <property type="match status" value="1"/>
</dbReference>
<keyword evidence="5" id="KW-1185">Reference proteome</keyword>
<dbReference type="AlphaFoldDB" id="A0AAD3CPW2"/>
<feature type="compositionally biased region" description="Polar residues" evidence="2">
    <location>
        <begin position="297"/>
        <end position="310"/>
    </location>
</feature>
<evidence type="ECO:0000256" key="1">
    <source>
        <dbReference type="SAM" id="Coils"/>
    </source>
</evidence>
<dbReference type="InterPro" id="IPR005114">
    <property type="entry name" value="Helicase_assoc"/>
</dbReference>